<dbReference type="Proteomes" id="UP000191342">
    <property type="component" value="Unassembled WGS sequence"/>
</dbReference>
<feature type="region of interest" description="Disordered" evidence="1">
    <location>
        <begin position="38"/>
        <end position="67"/>
    </location>
</feature>
<evidence type="ECO:0000313" key="3">
    <source>
        <dbReference type="Proteomes" id="UP000191342"/>
    </source>
</evidence>
<sequence>MLNTKDNPDPISGYKLISNGSALNTPNVLDEVKGQVLDQDVSDDQAHKQKDLSSVAAGPKAAQHSLGGINLGKTKAYQELIRKGGETPEEY</sequence>
<proteinExistence type="predicted"/>
<protein>
    <submittedName>
        <fullName evidence="2">Uncharacterized protein</fullName>
    </submittedName>
</protein>
<keyword evidence="3" id="KW-1185">Reference proteome</keyword>
<evidence type="ECO:0000256" key="1">
    <source>
        <dbReference type="SAM" id="MobiDB-lite"/>
    </source>
</evidence>
<accession>A0A1V6S600</accession>
<name>A0A1V6S600_9EURO</name>
<comment type="caution">
    <text evidence="2">The sequence shown here is derived from an EMBL/GenBank/DDBJ whole genome shotgun (WGS) entry which is preliminary data.</text>
</comment>
<dbReference type="AlphaFoldDB" id="A0A1V6S600"/>
<gene>
    <name evidence="2" type="ORF">PENFLA_c112G10471</name>
</gene>
<dbReference type="EMBL" id="MLQL01000112">
    <property type="protein sequence ID" value="OQE09306.1"/>
    <property type="molecule type" value="Genomic_DNA"/>
</dbReference>
<evidence type="ECO:0000313" key="2">
    <source>
        <dbReference type="EMBL" id="OQE09306.1"/>
    </source>
</evidence>
<reference evidence="3" key="1">
    <citation type="journal article" date="2017" name="Nat. Microbiol.">
        <title>Global analysis of biosynthetic gene clusters reveals vast potential of secondary metabolite production in Penicillium species.</title>
        <authorList>
            <person name="Nielsen J.C."/>
            <person name="Grijseels S."/>
            <person name="Prigent S."/>
            <person name="Ji B."/>
            <person name="Dainat J."/>
            <person name="Nielsen K.F."/>
            <person name="Frisvad J.C."/>
            <person name="Workman M."/>
            <person name="Nielsen J."/>
        </authorList>
    </citation>
    <scope>NUCLEOTIDE SEQUENCE [LARGE SCALE GENOMIC DNA]</scope>
    <source>
        <strain evidence="3">IBT 14082</strain>
    </source>
</reference>
<organism evidence="2 3">
    <name type="scientific">Penicillium flavigenum</name>
    <dbReference type="NCBI Taxonomy" id="254877"/>
    <lineage>
        <taxon>Eukaryota</taxon>
        <taxon>Fungi</taxon>
        <taxon>Dikarya</taxon>
        <taxon>Ascomycota</taxon>
        <taxon>Pezizomycotina</taxon>
        <taxon>Eurotiomycetes</taxon>
        <taxon>Eurotiomycetidae</taxon>
        <taxon>Eurotiales</taxon>
        <taxon>Aspergillaceae</taxon>
        <taxon>Penicillium</taxon>
    </lineage>
</organism>
<dbReference type="OrthoDB" id="5419162at2759"/>